<dbReference type="AlphaFoldDB" id="A0A972FMX5"/>
<comment type="caution">
    <text evidence="2">The sequence shown here is derived from an EMBL/GenBank/DDBJ whole genome shotgun (WGS) entry which is preliminary data.</text>
</comment>
<protein>
    <submittedName>
        <fullName evidence="2">Uncharacterized protein</fullName>
    </submittedName>
</protein>
<keyword evidence="1" id="KW-1133">Transmembrane helix</keyword>
<keyword evidence="1" id="KW-0812">Transmembrane</keyword>
<feature type="transmembrane region" description="Helical" evidence="1">
    <location>
        <begin position="145"/>
        <end position="165"/>
    </location>
</feature>
<evidence type="ECO:0000313" key="2">
    <source>
        <dbReference type="EMBL" id="NMH28637.1"/>
    </source>
</evidence>
<name>A0A972FMX5_9FLAO</name>
<feature type="transmembrane region" description="Helical" evidence="1">
    <location>
        <begin position="7"/>
        <end position="28"/>
    </location>
</feature>
<gene>
    <name evidence="2" type="ORF">G6047_11395</name>
</gene>
<keyword evidence="3" id="KW-1185">Reference proteome</keyword>
<evidence type="ECO:0000313" key="3">
    <source>
        <dbReference type="Proteomes" id="UP000712080"/>
    </source>
</evidence>
<dbReference type="RefSeq" id="WP_169527743.1">
    <property type="nucleotide sequence ID" value="NZ_JAAMPU010000106.1"/>
</dbReference>
<accession>A0A972FMX5</accession>
<dbReference type="EMBL" id="JAAMPU010000106">
    <property type="protein sequence ID" value="NMH28637.1"/>
    <property type="molecule type" value="Genomic_DNA"/>
</dbReference>
<evidence type="ECO:0000256" key="1">
    <source>
        <dbReference type="SAM" id="Phobius"/>
    </source>
</evidence>
<organism evidence="2 3">
    <name type="scientific">Flavobacterium silvaticum</name>
    <dbReference type="NCBI Taxonomy" id="1852020"/>
    <lineage>
        <taxon>Bacteria</taxon>
        <taxon>Pseudomonadati</taxon>
        <taxon>Bacteroidota</taxon>
        <taxon>Flavobacteriia</taxon>
        <taxon>Flavobacteriales</taxon>
        <taxon>Flavobacteriaceae</taxon>
        <taxon>Flavobacterium</taxon>
    </lineage>
</organism>
<dbReference type="Proteomes" id="UP000712080">
    <property type="component" value="Unassembled WGS sequence"/>
</dbReference>
<keyword evidence="1" id="KW-0472">Membrane</keyword>
<sequence>MKIVARIFGIITILFALLTCSVSIYSAGVHKEKTEKELIEARQQMDEFKAQAATTSGETKAYLDEKIATAEKMISEAPSGSTYLIVQIFLAVLLVLTIVFAYLLFKPNMSLVTKLVVAAVLVAVIVYFASPDIKRGQHSGFEDRTFALISGIPVVVAGLFALLVAKKSRANQVNTNLQPQ</sequence>
<proteinExistence type="predicted"/>
<feature type="transmembrane region" description="Helical" evidence="1">
    <location>
        <begin position="111"/>
        <end position="130"/>
    </location>
</feature>
<feature type="transmembrane region" description="Helical" evidence="1">
    <location>
        <begin position="83"/>
        <end position="104"/>
    </location>
</feature>
<reference evidence="2" key="1">
    <citation type="submission" date="2020-02" db="EMBL/GenBank/DDBJ databases">
        <title>Flavobacterium sp. genome.</title>
        <authorList>
            <person name="Jung H.S."/>
            <person name="Baek J.H."/>
            <person name="Jeon C.O."/>
        </authorList>
    </citation>
    <scope>NUCLEOTIDE SEQUENCE</scope>
    <source>
        <strain evidence="2">SE-s28</strain>
    </source>
</reference>